<comment type="caution">
    <text evidence="1">The sequence shown here is derived from an EMBL/GenBank/DDBJ whole genome shotgun (WGS) entry which is preliminary data.</text>
</comment>
<evidence type="ECO:0000313" key="2">
    <source>
        <dbReference type="Proteomes" id="UP000645462"/>
    </source>
</evidence>
<proteinExistence type="predicted"/>
<accession>A0ABQ1KUT6</accession>
<protein>
    <recommendedName>
        <fullName evidence="3">Transposase DDE domain-containing protein</fullName>
    </recommendedName>
</protein>
<name>A0ABQ1KUT6_9RHOB</name>
<reference evidence="2" key="1">
    <citation type="journal article" date="2019" name="Int. J. Syst. Evol. Microbiol.">
        <title>The Global Catalogue of Microorganisms (GCM) 10K type strain sequencing project: providing services to taxonomists for standard genome sequencing and annotation.</title>
        <authorList>
            <consortium name="The Broad Institute Genomics Platform"/>
            <consortium name="The Broad Institute Genome Sequencing Center for Infectious Disease"/>
            <person name="Wu L."/>
            <person name="Ma J."/>
        </authorList>
    </citation>
    <scope>NUCLEOTIDE SEQUENCE [LARGE SCALE GENOMIC DNA]</scope>
    <source>
        <strain evidence="2">CGMCC 1.12478</strain>
    </source>
</reference>
<sequence>MRGTSVGEEAGRAITPKRRGFGPDWWIAKRLRPLRHTNRQGFGYGPLIKHHARQLWVAVFGNLRAACKAGDREEHR</sequence>
<dbReference type="Proteomes" id="UP000645462">
    <property type="component" value="Unassembled WGS sequence"/>
</dbReference>
<gene>
    <name evidence="1" type="ORF">GCM10011363_28320</name>
</gene>
<keyword evidence="2" id="KW-1185">Reference proteome</keyword>
<organism evidence="1 2">
    <name type="scientific">Marivita lacus</name>
    <dbReference type="NCBI Taxonomy" id="1323742"/>
    <lineage>
        <taxon>Bacteria</taxon>
        <taxon>Pseudomonadati</taxon>
        <taxon>Pseudomonadota</taxon>
        <taxon>Alphaproteobacteria</taxon>
        <taxon>Rhodobacterales</taxon>
        <taxon>Roseobacteraceae</taxon>
        <taxon>Marivita</taxon>
    </lineage>
</organism>
<evidence type="ECO:0000313" key="1">
    <source>
        <dbReference type="EMBL" id="GGC10011.1"/>
    </source>
</evidence>
<dbReference type="EMBL" id="BMFC01000007">
    <property type="protein sequence ID" value="GGC10011.1"/>
    <property type="molecule type" value="Genomic_DNA"/>
</dbReference>
<evidence type="ECO:0008006" key="3">
    <source>
        <dbReference type="Google" id="ProtNLM"/>
    </source>
</evidence>